<comment type="caution">
    <text evidence="5">The sequence shown here is derived from an EMBL/GenBank/DDBJ whole genome shotgun (WGS) entry which is preliminary data.</text>
</comment>
<reference evidence="5 6" key="1">
    <citation type="submission" date="2023-12" db="EMBL/GenBank/DDBJ databases">
        <title>Sinomonas terricola sp. nov, isolated from litchi orchard soil in Guangdong, PR China.</title>
        <authorList>
            <person name="Jiaxin W."/>
            <person name="Yang Z."/>
            <person name="Honghui Z."/>
        </authorList>
    </citation>
    <scope>NUCLEOTIDE SEQUENCE [LARGE SCALE GENOMIC DNA]</scope>
    <source>
        <strain evidence="5 6">JGH33</strain>
    </source>
</reference>
<evidence type="ECO:0000256" key="2">
    <source>
        <dbReference type="ARBA" id="ARBA00023163"/>
    </source>
</evidence>
<evidence type="ECO:0000313" key="5">
    <source>
        <dbReference type="EMBL" id="MEA5453937.1"/>
    </source>
</evidence>
<gene>
    <name evidence="5" type="ORF">SPF06_04300</name>
</gene>
<organism evidence="5 6">
    <name type="scientific">Sinomonas terricola</name>
    <dbReference type="NCBI Taxonomy" id="3110330"/>
    <lineage>
        <taxon>Bacteria</taxon>
        <taxon>Bacillati</taxon>
        <taxon>Actinomycetota</taxon>
        <taxon>Actinomycetes</taxon>
        <taxon>Micrococcales</taxon>
        <taxon>Micrococcaceae</taxon>
        <taxon>Sinomonas</taxon>
    </lineage>
</organism>
<accession>A0ABU5T2P7</accession>
<dbReference type="Gene3D" id="1.10.10.1320">
    <property type="entry name" value="Anti-sigma factor, zinc-finger domain"/>
    <property type="match status" value="1"/>
</dbReference>
<dbReference type="InterPro" id="IPR027383">
    <property type="entry name" value="Znf_put"/>
</dbReference>
<evidence type="ECO:0000256" key="3">
    <source>
        <dbReference type="SAM" id="Phobius"/>
    </source>
</evidence>
<keyword evidence="3" id="KW-0472">Membrane</keyword>
<keyword evidence="3" id="KW-1133">Transmembrane helix</keyword>
<dbReference type="EMBL" id="JAYGGQ010000001">
    <property type="protein sequence ID" value="MEA5453937.1"/>
    <property type="molecule type" value="Genomic_DNA"/>
</dbReference>
<sequence length="229" mass="23423">MNHAELRLSLGAYLLGGLDLEEARAVEQHLASCPECRAEVEQLEILPALLDAVPVSRAEALAERPVAAAVAPAPPALLAKVRTRRRALRMRWAGAIAGAAAASLAVGIALGPVVGWAPPAPSGTPSPTAAPAASATLISADGTQVDVAFVRKGWGTELDLVCRGMPSAGVFSVWIVTADGAQERAASWSSTGYSGRAVLTGATSFQLASIRGVEVRDASQNTLARATVG</sequence>
<evidence type="ECO:0000259" key="4">
    <source>
        <dbReference type="Pfam" id="PF13490"/>
    </source>
</evidence>
<feature type="transmembrane region" description="Helical" evidence="3">
    <location>
        <begin position="92"/>
        <end position="117"/>
    </location>
</feature>
<keyword evidence="1" id="KW-0805">Transcription regulation</keyword>
<keyword evidence="3" id="KW-0812">Transmembrane</keyword>
<keyword evidence="2" id="KW-0804">Transcription</keyword>
<feature type="domain" description="Putative zinc-finger" evidence="4">
    <location>
        <begin position="7"/>
        <end position="37"/>
    </location>
</feature>
<evidence type="ECO:0000313" key="6">
    <source>
        <dbReference type="Proteomes" id="UP001304769"/>
    </source>
</evidence>
<name>A0ABU5T2P7_9MICC</name>
<protein>
    <submittedName>
        <fullName evidence="5">Zf-HC2 domain-containing protein</fullName>
    </submittedName>
</protein>
<evidence type="ECO:0000256" key="1">
    <source>
        <dbReference type="ARBA" id="ARBA00023015"/>
    </source>
</evidence>
<dbReference type="RefSeq" id="WP_323277683.1">
    <property type="nucleotide sequence ID" value="NZ_JAYGGQ010000001.1"/>
</dbReference>
<dbReference type="InterPro" id="IPR041916">
    <property type="entry name" value="Anti_sigma_zinc_sf"/>
</dbReference>
<dbReference type="Proteomes" id="UP001304769">
    <property type="component" value="Unassembled WGS sequence"/>
</dbReference>
<dbReference type="Pfam" id="PF13490">
    <property type="entry name" value="zf-HC2"/>
    <property type="match status" value="1"/>
</dbReference>
<keyword evidence="6" id="KW-1185">Reference proteome</keyword>
<proteinExistence type="predicted"/>